<evidence type="ECO:0000313" key="2">
    <source>
        <dbReference type="EMBL" id="CCC51288.1"/>
    </source>
</evidence>
<dbReference type="VEuPathDB" id="TriTrypDB:TvY486_1003410"/>
<protein>
    <submittedName>
        <fullName evidence="2">Uncharacterized protein</fullName>
    </submittedName>
</protein>
<dbReference type="AlphaFoldDB" id="G0U5Y7"/>
<accession>G0U5Y7</accession>
<gene>
    <name evidence="2" type="ORF">TVY486_1003410</name>
</gene>
<evidence type="ECO:0000256" key="1">
    <source>
        <dbReference type="SAM" id="MobiDB-lite"/>
    </source>
</evidence>
<feature type="region of interest" description="Disordered" evidence="1">
    <location>
        <begin position="18"/>
        <end position="40"/>
    </location>
</feature>
<name>G0U5Y7_TRYVY</name>
<dbReference type="EMBL" id="HE573026">
    <property type="protein sequence ID" value="CCC51288.1"/>
    <property type="molecule type" value="Genomic_DNA"/>
</dbReference>
<proteinExistence type="predicted"/>
<feature type="compositionally biased region" description="Basic residues" evidence="1">
    <location>
        <begin position="18"/>
        <end position="34"/>
    </location>
</feature>
<reference evidence="2" key="1">
    <citation type="journal article" date="2012" name="Proc. Natl. Acad. Sci. U.S.A.">
        <title>Antigenic diversity is generated by distinct evolutionary mechanisms in African trypanosome species.</title>
        <authorList>
            <person name="Jackson A.P."/>
            <person name="Berry A."/>
            <person name="Aslett M."/>
            <person name="Allison H.C."/>
            <person name="Burton P."/>
            <person name="Vavrova-Anderson J."/>
            <person name="Brown R."/>
            <person name="Browne H."/>
            <person name="Corton N."/>
            <person name="Hauser H."/>
            <person name="Gamble J."/>
            <person name="Gilderthorp R."/>
            <person name="Marcello L."/>
            <person name="McQuillan J."/>
            <person name="Otto T.D."/>
            <person name="Quail M.A."/>
            <person name="Sanders M.J."/>
            <person name="van Tonder A."/>
            <person name="Ginger M.L."/>
            <person name="Field M.C."/>
            <person name="Barry J.D."/>
            <person name="Hertz-Fowler C."/>
            <person name="Berriman M."/>
        </authorList>
    </citation>
    <scope>NUCLEOTIDE SEQUENCE</scope>
    <source>
        <strain evidence="2">Y486</strain>
    </source>
</reference>
<organism evidence="2">
    <name type="scientific">Trypanosoma vivax (strain Y486)</name>
    <dbReference type="NCBI Taxonomy" id="1055687"/>
    <lineage>
        <taxon>Eukaryota</taxon>
        <taxon>Discoba</taxon>
        <taxon>Euglenozoa</taxon>
        <taxon>Kinetoplastea</taxon>
        <taxon>Metakinetoplastina</taxon>
        <taxon>Trypanosomatida</taxon>
        <taxon>Trypanosomatidae</taxon>
        <taxon>Trypanosoma</taxon>
        <taxon>Duttonella</taxon>
    </lineage>
</organism>
<sequence>MNSLVCCCCCRLLTGDKKKKKKKNPREKGGRKKRSEAERGRTSWRILFALLLTPKVHLIRSSHTHTLPRHFFPYLQVPMPVTAHLLHLACFLPHLHSAATCAHSVSNFFFSFAATARDVSHQV</sequence>